<gene>
    <name evidence="1" type="ORF">NCTC11872_00702</name>
</gene>
<evidence type="ECO:0000313" key="2">
    <source>
        <dbReference type="Proteomes" id="UP000249936"/>
    </source>
</evidence>
<proteinExistence type="predicted"/>
<dbReference type="EMBL" id="UASK01000004">
    <property type="protein sequence ID" value="SPX41108.1"/>
    <property type="molecule type" value="Genomic_DNA"/>
</dbReference>
<dbReference type="Proteomes" id="UP000249936">
    <property type="component" value="Unassembled WGS sequence"/>
</dbReference>
<accession>A0A2X1PJ87</accession>
<evidence type="ECO:0000313" key="1">
    <source>
        <dbReference type="EMBL" id="SPX41108.1"/>
    </source>
</evidence>
<sequence>MQMKANKAFYVIGGITALVVDADGWISFLR</sequence>
<protein>
    <submittedName>
        <fullName evidence="1">Exported protein</fullName>
    </submittedName>
</protein>
<reference evidence="1 2" key="1">
    <citation type="submission" date="2018-06" db="EMBL/GenBank/DDBJ databases">
        <authorList>
            <consortium name="Pathogen Informatics"/>
            <person name="Doyle S."/>
        </authorList>
    </citation>
    <scope>NUCLEOTIDE SEQUENCE [LARGE SCALE GENOMIC DNA]</scope>
    <source>
        <strain evidence="1 2">NCTC11872</strain>
    </source>
</reference>
<dbReference type="AlphaFoldDB" id="A0A2X1PJ87"/>
<name>A0A2X1PJ87_HAEIF</name>
<organism evidence="1 2">
    <name type="scientific">Haemophilus influenzae</name>
    <dbReference type="NCBI Taxonomy" id="727"/>
    <lineage>
        <taxon>Bacteria</taxon>
        <taxon>Pseudomonadati</taxon>
        <taxon>Pseudomonadota</taxon>
        <taxon>Gammaproteobacteria</taxon>
        <taxon>Pasteurellales</taxon>
        <taxon>Pasteurellaceae</taxon>
        <taxon>Haemophilus</taxon>
    </lineage>
</organism>